<dbReference type="PANTHER" id="PTHR10015">
    <property type="entry name" value="HEAT SHOCK TRANSCRIPTION FACTOR"/>
    <property type="match status" value="1"/>
</dbReference>
<comment type="caution">
    <text evidence="7">The sequence shown here is derived from an EMBL/GenBank/DDBJ whole genome shotgun (WGS) entry which is preliminary data.</text>
</comment>
<dbReference type="GO" id="GO:0005634">
    <property type="term" value="C:nucleus"/>
    <property type="evidence" value="ECO:0007669"/>
    <property type="project" value="UniProtKB-SubCell"/>
</dbReference>
<dbReference type="SMART" id="SM00415">
    <property type="entry name" value="HSF"/>
    <property type="match status" value="1"/>
</dbReference>
<dbReference type="Gene3D" id="1.10.10.10">
    <property type="entry name" value="Winged helix-like DNA-binding domain superfamily/Winged helix DNA-binding domain"/>
    <property type="match status" value="1"/>
</dbReference>
<evidence type="ECO:0000256" key="1">
    <source>
        <dbReference type="ARBA" id="ARBA00004123"/>
    </source>
</evidence>
<proteinExistence type="inferred from homology"/>
<evidence type="ECO:0000256" key="5">
    <source>
        <dbReference type="SAM" id="MobiDB-lite"/>
    </source>
</evidence>
<evidence type="ECO:0000256" key="4">
    <source>
        <dbReference type="RuleBase" id="RU004020"/>
    </source>
</evidence>
<organism evidence="7 8">
    <name type="scientific">Fistulifera solaris</name>
    <name type="common">Oleaginous diatom</name>
    <dbReference type="NCBI Taxonomy" id="1519565"/>
    <lineage>
        <taxon>Eukaryota</taxon>
        <taxon>Sar</taxon>
        <taxon>Stramenopiles</taxon>
        <taxon>Ochrophyta</taxon>
        <taxon>Bacillariophyta</taxon>
        <taxon>Bacillariophyceae</taxon>
        <taxon>Bacillariophycidae</taxon>
        <taxon>Naviculales</taxon>
        <taxon>Naviculaceae</taxon>
        <taxon>Fistulifera</taxon>
    </lineage>
</organism>
<evidence type="ECO:0000259" key="6">
    <source>
        <dbReference type="SMART" id="SM00415"/>
    </source>
</evidence>
<dbReference type="SUPFAM" id="SSF46785">
    <property type="entry name" value="Winged helix' DNA-binding domain"/>
    <property type="match status" value="1"/>
</dbReference>
<evidence type="ECO:0000313" key="8">
    <source>
        <dbReference type="Proteomes" id="UP000198406"/>
    </source>
</evidence>
<protein>
    <recommendedName>
        <fullName evidence="6">HSF-type DNA-binding domain-containing protein</fullName>
    </recommendedName>
</protein>
<sequence length="289" mass="32260">MIGLAQPTGGAVPEFLFQLTKMLTDNNREVIEWSNGMIKVHNPPKLESQVMHKYFRHSKFSSFQRQLNYFGFRKLAGKGKMAPCSYVNESTGKEINSLLRIKRKTGATISTKEEEKSRSIKHKPPEPSIVKPAKVLPPPTRMEPISHGSLKQSTQPASSSQLALARSAVGRGIRHGITLSSKSTPLTEAAQVPDPLVQHRSDSLSQLASNYQHSLDEHRSYGDVRSENEHYEGRLSRDSSLVDLAMIPSLEDVGAYQHESTTSTKDEFGWGFVDFPYPELDPSSNVEQR</sequence>
<keyword evidence="8" id="KW-1185">Reference proteome</keyword>
<dbReference type="Pfam" id="PF00447">
    <property type="entry name" value="HSF_DNA-bind"/>
    <property type="match status" value="1"/>
</dbReference>
<dbReference type="GO" id="GO:0003700">
    <property type="term" value="F:DNA-binding transcription factor activity"/>
    <property type="evidence" value="ECO:0007669"/>
    <property type="project" value="InterPro"/>
</dbReference>
<feature type="region of interest" description="Disordered" evidence="5">
    <location>
        <begin position="108"/>
        <end position="157"/>
    </location>
</feature>
<dbReference type="Proteomes" id="UP000198406">
    <property type="component" value="Unassembled WGS sequence"/>
</dbReference>
<dbReference type="OrthoDB" id="60033at2759"/>
<evidence type="ECO:0000256" key="3">
    <source>
        <dbReference type="ARBA" id="ARBA00023242"/>
    </source>
</evidence>
<gene>
    <name evidence="7" type="ORF">FisN_4Lh246</name>
</gene>
<feature type="domain" description="HSF-type DNA-binding" evidence="6">
    <location>
        <begin position="11"/>
        <end position="104"/>
    </location>
</feature>
<dbReference type="InParanoid" id="A0A1Z5KDG4"/>
<evidence type="ECO:0000256" key="2">
    <source>
        <dbReference type="ARBA" id="ARBA00023125"/>
    </source>
</evidence>
<accession>A0A1Z5KDG4</accession>
<comment type="subcellular location">
    <subcellularLocation>
        <location evidence="1">Nucleus</location>
    </subcellularLocation>
</comment>
<keyword evidence="2" id="KW-0238">DNA-binding</keyword>
<evidence type="ECO:0000313" key="7">
    <source>
        <dbReference type="EMBL" id="GAX24162.1"/>
    </source>
</evidence>
<dbReference type="InterPro" id="IPR036388">
    <property type="entry name" value="WH-like_DNA-bd_sf"/>
</dbReference>
<comment type="similarity">
    <text evidence="4">Belongs to the HSF family.</text>
</comment>
<dbReference type="InterPro" id="IPR036390">
    <property type="entry name" value="WH_DNA-bd_sf"/>
</dbReference>
<dbReference type="AlphaFoldDB" id="A0A1Z5KDG4"/>
<name>A0A1Z5KDG4_FISSO</name>
<dbReference type="FunFam" id="1.10.10.10:FF:000286">
    <property type="entry name" value="Heat shock transcription factor"/>
    <property type="match status" value="1"/>
</dbReference>
<dbReference type="InterPro" id="IPR000232">
    <property type="entry name" value="HSF_DNA-bd"/>
</dbReference>
<dbReference type="GO" id="GO:0043565">
    <property type="term" value="F:sequence-specific DNA binding"/>
    <property type="evidence" value="ECO:0007669"/>
    <property type="project" value="InterPro"/>
</dbReference>
<dbReference type="EMBL" id="BDSP01000207">
    <property type="protein sequence ID" value="GAX24162.1"/>
    <property type="molecule type" value="Genomic_DNA"/>
</dbReference>
<reference evidence="7 8" key="1">
    <citation type="journal article" date="2015" name="Plant Cell">
        <title>Oil accumulation by the oleaginous diatom Fistulifera solaris as revealed by the genome and transcriptome.</title>
        <authorList>
            <person name="Tanaka T."/>
            <person name="Maeda Y."/>
            <person name="Veluchamy A."/>
            <person name="Tanaka M."/>
            <person name="Abida H."/>
            <person name="Marechal E."/>
            <person name="Bowler C."/>
            <person name="Muto M."/>
            <person name="Sunaga Y."/>
            <person name="Tanaka M."/>
            <person name="Yoshino T."/>
            <person name="Taniguchi T."/>
            <person name="Fukuda Y."/>
            <person name="Nemoto M."/>
            <person name="Matsumoto M."/>
            <person name="Wong P.S."/>
            <person name="Aburatani S."/>
            <person name="Fujibuchi W."/>
        </authorList>
    </citation>
    <scope>NUCLEOTIDE SEQUENCE [LARGE SCALE GENOMIC DNA]</scope>
    <source>
        <strain evidence="7 8">JPCC DA0580</strain>
    </source>
</reference>
<dbReference type="PANTHER" id="PTHR10015:SF206">
    <property type="entry name" value="HSF-TYPE DNA-BINDING DOMAIN-CONTAINING PROTEIN"/>
    <property type="match status" value="1"/>
</dbReference>
<keyword evidence="3" id="KW-0539">Nucleus</keyword>